<proteinExistence type="inferred from homology"/>
<dbReference type="SUPFAM" id="SSF51735">
    <property type="entry name" value="NAD(P)-binding Rossmann-fold domains"/>
    <property type="match status" value="1"/>
</dbReference>
<dbReference type="InterPro" id="IPR002347">
    <property type="entry name" value="SDR_fam"/>
</dbReference>
<dbReference type="InterPro" id="IPR036291">
    <property type="entry name" value="NAD(P)-bd_dom_sf"/>
</dbReference>
<accession>A0A382MA43</accession>
<dbReference type="Pfam" id="PF00106">
    <property type="entry name" value="adh_short"/>
    <property type="match status" value="1"/>
</dbReference>
<dbReference type="PANTHER" id="PTHR42901">
    <property type="entry name" value="ALCOHOL DEHYDROGENASE"/>
    <property type="match status" value="1"/>
</dbReference>
<name>A0A382MA43_9ZZZZ</name>
<organism evidence="3">
    <name type="scientific">marine metagenome</name>
    <dbReference type="NCBI Taxonomy" id="408172"/>
    <lineage>
        <taxon>unclassified sequences</taxon>
        <taxon>metagenomes</taxon>
        <taxon>ecological metagenomes</taxon>
    </lineage>
</organism>
<keyword evidence="2" id="KW-0560">Oxidoreductase</keyword>
<evidence type="ECO:0000256" key="1">
    <source>
        <dbReference type="ARBA" id="ARBA00006484"/>
    </source>
</evidence>
<feature type="non-terminal residue" evidence="3">
    <location>
        <position position="1"/>
    </location>
</feature>
<gene>
    <name evidence="3" type="ORF">METZ01_LOCUS298728</name>
</gene>
<comment type="similarity">
    <text evidence="1">Belongs to the short-chain dehydrogenases/reductases (SDR) family.</text>
</comment>
<dbReference type="PANTHER" id="PTHR42901:SF1">
    <property type="entry name" value="ALCOHOL DEHYDROGENASE"/>
    <property type="match status" value="1"/>
</dbReference>
<dbReference type="AlphaFoldDB" id="A0A382MA43"/>
<dbReference type="EMBL" id="UINC01092364">
    <property type="protein sequence ID" value="SVC45874.1"/>
    <property type="molecule type" value="Genomic_DNA"/>
</dbReference>
<evidence type="ECO:0008006" key="4">
    <source>
        <dbReference type="Google" id="ProtNLM"/>
    </source>
</evidence>
<evidence type="ECO:0000256" key="2">
    <source>
        <dbReference type="ARBA" id="ARBA00023002"/>
    </source>
</evidence>
<evidence type="ECO:0000313" key="3">
    <source>
        <dbReference type="EMBL" id="SVC45874.1"/>
    </source>
</evidence>
<reference evidence="3" key="1">
    <citation type="submission" date="2018-05" db="EMBL/GenBank/DDBJ databases">
        <authorList>
            <person name="Lanie J.A."/>
            <person name="Ng W.-L."/>
            <person name="Kazmierczak K.M."/>
            <person name="Andrzejewski T.M."/>
            <person name="Davidsen T.M."/>
            <person name="Wayne K.J."/>
            <person name="Tettelin H."/>
            <person name="Glass J.I."/>
            <person name="Rusch D."/>
            <person name="Podicherti R."/>
            <person name="Tsui H.-C.T."/>
            <person name="Winkler M.E."/>
        </authorList>
    </citation>
    <scope>NUCLEOTIDE SEQUENCE</scope>
</reference>
<feature type="non-terminal residue" evidence="3">
    <location>
        <position position="40"/>
    </location>
</feature>
<dbReference type="Gene3D" id="3.40.50.720">
    <property type="entry name" value="NAD(P)-binding Rossmann-like Domain"/>
    <property type="match status" value="1"/>
</dbReference>
<dbReference type="GO" id="GO:0016491">
    <property type="term" value="F:oxidoreductase activity"/>
    <property type="evidence" value="ECO:0007669"/>
    <property type="project" value="UniProtKB-KW"/>
</dbReference>
<protein>
    <recommendedName>
        <fullName evidence="4">3-oxoacyl-ACP reductase</fullName>
    </recommendedName>
</protein>
<sequence length="40" mass="3988">VLKDKTILITGAGDGIGRSAAISYASQGATVILLGKTKAK</sequence>